<keyword evidence="1 2" id="KW-0597">Phosphoprotein</keyword>
<feature type="region of interest" description="Disordered" evidence="3">
    <location>
        <begin position="170"/>
        <end position="196"/>
    </location>
</feature>
<evidence type="ECO:0000313" key="6">
    <source>
        <dbReference type="Proteomes" id="UP000033220"/>
    </source>
</evidence>
<proteinExistence type="predicted"/>
<sequence>MAFREMARRLSWGQGACSVAKGEFKEEGVMAGRKDHPLVLAVLDTNEQSRQFMVALLEGLEMGEVVALATPEACLEWLAAGHRPDVLLIDMALVPMSGVAFTRYLRHVVGGRAAYLPVILTGQRADRDALAEARNAGVNEFIAKPISAAGLAARLHAVLEAPRPMVRTGDYFGPDRRRRQVSFSGGDRRGSGHEEV</sequence>
<evidence type="ECO:0000256" key="3">
    <source>
        <dbReference type="SAM" id="MobiDB-lite"/>
    </source>
</evidence>
<dbReference type="KEGG" id="rpm:RSPPHO_03166"/>
<keyword evidence="6" id="KW-1185">Reference proteome</keyword>
<dbReference type="EMBL" id="HE663493">
    <property type="protein sequence ID" value="CCG09792.1"/>
    <property type="molecule type" value="Genomic_DNA"/>
</dbReference>
<dbReference type="STRING" id="1150469.RSPPHO_03166"/>
<evidence type="ECO:0000259" key="4">
    <source>
        <dbReference type="PROSITE" id="PS50110"/>
    </source>
</evidence>
<dbReference type="PROSITE" id="PS50110">
    <property type="entry name" value="RESPONSE_REGULATORY"/>
    <property type="match status" value="1"/>
</dbReference>
<dbReference type="AlphaFoldDB" id="H6SR70"/>
<dbReference type="SUPFAM" id="SSF52172">
    <property type="entry name" value="CheY-like"/>
    <property type="match status" value="1"/>
</dbReference>
<dbReference type="InterPro" id="IPR050595">
    <property type="entry name" value="Bact_response_regulator"/>
</dbReference>
<dbReference type="eggNOG" id="COG0745">
    <property type="taxonomic scope" value="Bacteria"/>
</dbReference>
<feature type="modified residue" description="4-aspartylphosphate" evidence="2">
    <location>
        <position position="90"/>
    </location>
</feature>
<dbReference type="Proteomes" id="UP000033220">
    <property type="component" value="Chromosome DSM 122"/>
</dbReference>
<feature type="compositionally biased region" description="Basic and acidic residues" evidence="3">
    <location>
        <begin position="186"/>
        <end position="196"/>
    </location>
</feature>
<dbReference type="GO" id="GO:0000160">
    <property type="term" value="P:phosphorelay signal transduction system"/>
    <property type="evidence" value="ECO:0007669"/>
    <property type="project" value="InterPro"/>
</dbReference>
<gene>
    <name evidence="5" type="primary">cheYIII</name>
    <name evidence="5" type="ORF">RSPPHO_03166</name>
</gene>
<dbReference type="Pfam" id="PF00072">
    <property type="entry name" value="Response_reg"/>
    <property type="match status" value="1"/>
</dbReference>
<dbReference type="HOGENOM" id="CLU_000445_69_12_5"/>
<feature type="domain" description="Response regulatory" evidence="4">
    <location>
        <begin position="39"/>
        <end position="159"/>
    </location>
</feature>
<dbReference type="InterPro" id="IPR001789">
    <property type="entry name" value="Sig_transdc_resp-reg_receiver"/>
</dbReference>
<dbReference type="InterPro" id="IPR011006">
    <property type="entry name" value="CheY-like_superfamily"/>
</dbReference>
<protein>
    <submittedName>
        <fullName evidence="5">Chemotaxis protein cheYIII, putative</fullName>
    </submittedName>
</protein>
<evidence type="ECO:0000313" key="5">
    <source>
        <dbReference type="EMBL" id="CCG09792.1"/>
    </source>
</evidence>
<name>H6SR70_PARPM</name>
<dbReference type="Gene3D" id="3.40.50.2300">
    <property type="match status" value="1"/>
</dbReference>
<accession>H6SR70</accession>
<dbReference type="PATRIC" id="fig|1150469.3.peg.3566"/>
<dbReference type="PANTHER" id="PTHR44591">
    <property type="entry name" value="STRESS RESPONSE REGULATOR PROTEIN 1"/>
    <property type="match status" value="1"/>
</dbReference>
<dbReference type="PANTHER" id="PTHR44591:SF3">
    <property type="entry name" value="RESPONSE REGULATORY DOMAIN-CONTAINING PROTEIN"/>
    <property type="match status" value="1"/>
</dbReference>
<reference evidence="5 6" key="1">
    <citation type="submission" date="2012-02" db="EMBL/GenBank/DDBJ databases">
        <title>Shotgun genome sequence of Phaeospirillum photometricum DSM 122.</title>
        <authorList>
            <person name="Duquesne K."/>
            <person name="Sturgis J."/>
        </authorList>
    </citation>
    <scope>NUCLEOTIDE SEQUENCE [LARGE SCALE GENOMIC DNA]</scope>
    <source>
        <strain evidence="6">DSM122</strain>
    </source>
</reference>
<evidence type="ECO:0000256" key="1">
    <source>
        <dbReference type="ARBA" id="ARBA00022553"/>
    </source>
</evidence>
<dbReference type="SMART" id="SM00448">
    <property type="entry name" value="REC"/>
    <property type="match status" value="1"/>
</dbReference>
<organism evidence="5 6">
    <name type="scientific">Pararhodospirillum photometricum DSM 122</name>
    <dbReference type="NCBI Taxonomy" id="1150469"/>
    <lineage>
        <taxon>Bacteria</taxon>
        <taxon>Pseudomonadati</taxon>
        <taxon>Pseudomonadota</taxon>
        <taxon>Alphaproteobacteria</taxon>
        <taxon>Rhodospirillales</taxon>
        <taxon>Rhodospirillaceae</taxon>
        <taxon>Pararhodospirillum</taxon>
    </lineage>
</organism>
<evidence type="ECO:0000256" key="2">
    <source>
        <dbReference type="PROSITE-ProRule" id="PRU00169"/>
    </source>
</evidence>